<dbReference type="GO" id="GO:0070967">
    <property type="term" value="F:coenzyme F420 binding"/>
    <property type="evidence" value="ECO:0007669"/>
    <property type="project" value="TreeGrafter"/>
</dbReference>
<dbReference type="GO" id="GO:0005829">
    <property type="term" value="C:cytosol"/>
    <property type="evidence" value="ECO:0007669"/>
    <property type="project" value="TreeGrafter"/>
</dbReference>
<keyword evidence="1" id="KW-0560">Oxidoreductase</keyword>
<evidence type="ECO:0000313" key="5">
    <source>
        <dbReference type="Proteomes" id="UP000217103"/>
    </source>
</evidence>
<keyword evidence="5" id="KW-1185">Reference proteome</keyword>
<proteinExistence type="predicted"/>
<organism evidence="4 5">
    <name type="scientific">Thermostaphylospora chromogena</name>
    <dbReference type="NCBI Taxonomy" id="35622"/>
    <lineage>
        <taxon>Bacteria</taxon>
        <taxon>Bacillati</taxon>
        <taxon>Actinomycetota</taxon>
        <taxon>Actinomycetes</taxon>
        <taxon>Streptosporangiales</taxon>
        <taxon>Thermomonosporaceae</taxon>
        <taxon>Thermostaphylospora</taxon>
    </lineage>
</organism>
<dbReference type="Gene3D" id="2.30.110.10">
    <property type="entry name" value="Electron Transport, Fmn-binding Protein, Chain A"/>
    <property type="match status" value="1"/>
</dbReference>
<evidence type="ECO:0000256" key="1">
    <source>
        <dbReference type="ARBA" id="ARBA00023002"/>
    </source>
</evidence>
<dbReference type="RefSeq" id="WP_207549876.1">
    <property type="nucleotide sequence ID" value="NZ_FNKK01000002.1"/>
</dbReference>
<dbReference type="EMBL" id="FNKK01000002">
    <property type="protein sequence ID" value="SDQ56336.1"/>
    <property type="molecule type" value="Genomic_DNA"/>
</dbReference>
<dbReference type="SUPFAM" id="SSF50475">
    <property type="entry name" value="FMN-binding split barrel"/>
    <property type="match status" value="1"/>
</dbReference>
<feature type="domain" description="Pyridoxamine 5'-phosphate oxidase N-terminal" evidence="3">
    <location>
        <begin position="27"/>
        <end position="133"/>
    </location>
</feature>
<dbReference type="GO" id="GO:0016627">
    <property type="term" value="F:oxidoreductase activity, acting on the CH-CH group of donors"/>
    <property type="evidence" value="ECO:0007669"/>
    <property type="project" value="TreeGrafter"/>
</dbReference>
<dbReference type="Proteomes" id="UP000217103">
    <property type="component" value="Unassembled WGS sequence"/>
</dbReference>
<dbReference type="InterPro" id="IPR011576">
    <property type="entry name" value="Pyridox_Oxase_N"/>
</dbReference>
<dbReference type="InterPro" id="IPR052019">
    <property type="entry name" value="F420H2_bilvrd_red/Heme_oxyg"/>
</dbReference>
<dbReference type="AlphaFoldDB" id="A0A1H1BY39"/>
<accession>A0A1H1BY39</accession>
<dbReference type="PANTHER" id="PTHR35176">
    <property type="entry name" value="HEME OXYGENASE HI_0854-RELATED"/>
    <property type="match status" value="1"/>
</dbReference>
<dbReference type="Pfam" id="PF01243">
    <property type="entry name" value="PNPOx_N"/>
    <property type="match status" value="1"/>
</dbReference>
<evidence type="ECO:0000259" key="3">
    <source>
        <dbReference type="Pfam" id="PF01243"/>
    </source>
</evidence>
<dbReference type="InterPro" id="IPR012349">
    <property type="entry name" value="Split_barrel_FMN-bd"/>
</dbReference>
<feature type="region of interest" description="Disordered" evidence="2">
    <location>
        <begin position="1"/>
        <end position="20"/>
    </location>
</feature>
<reference evidence="4 5" key="1">
    <citation type="submission" date="2016-10" db="EMBL/GenBank/DDBJ databases">
        <authorList>
            <person name="de Groot N.N."/>
        </authorList>
    </citation>
    <scope>NUCLEOTIDE SEQUENCE [LARGE SCALE GENOMIC DNA]</scope>
    <source>
        <strain evidence="4 5">DSM 43794</strain>
    </source>
</reference>
<sequence length="174" mass="19088">MIRTPATTIDPRYSSDDAQPTPWADAVAHLRNAELFWVSTVRPDGRPHVTPVVGVWLDDAFYFSSGPEEQKSKNIAGSPHCAVTTGCNRWDDGLDIVLHGDAVPVRDSRVLRRVADAHTAKYGSAWAAEVDDDGAFRMHGNRPLVYRVSPTQALGFGKTGGFSHTRWDFTAEPA</sequence>
<name>A0A1H1BY39_9ACTN</name>
<gene>
    <name evidence="4" type="ORF">SAMN04489764_1167</name>
</gene>
<evidence type="ECO:0000256" key="2">
    <source>
        <dbReference type="SAM" id="MobiDB-lite"/>
    </source>
</evidence>
<protein>
    <submittedName>
        <fullName evidence="4">Pyridoxamine 5'-phosphate oxidase</fullName>
    </submittedName>
</protein>
<dbReference type="PANTHER" id="PTHR35176:SF4">
    <property type="entry name" value="PYRIDOXAMINE 5'-PHOSPHATE OXIDASE-RELATED FMN-BINDING"/>
    <property type="match status" value="1"/>
</dbReference>
<dbReference type="STRING" id="35622.SAMN04489764_1167"/>
<evidence type="ECO:0000313" key="4">
    <source>
        <dbReference type="EMBL" id="SDQ56336.1"/>
    </source>
</evidence>